<protein>
    <submittedName>
        <fullName evidence="2">Uncharacterized protein</fullName>
    </submittedName>
</protein>
<organism evidence="2 3">
    <name type="scientific">Conger conger</name>
    <name type="common">Conger eel</name>
    <name type="synonym">Muraena conger</name>
    <dbReference type="NCBI Taxonomy" id="82655"/>
    <lineage>
        <taxon>Eukaryota</taxon>
        <taxon>Metazoa</taxon>
        <taxon>Chordata</taxon>
        <taxon>Craniata</taxon>
        <taxon>Vertebrata</taxon>
        <taxon>Euteleostomi</taxon>
        <taxon>Actinopterygii</taxon>
        <taxon>Neopterygii</taxon>
        <taxon>Teleostei</taxon>
        <taxon>Anguilliformes</taxon>
        <taxon>Congridae</taxon>
        <taxon>Conger</taxon>
    </lineage>
</organism>
<comment type="caution">
    <text evidence="2">The sequence shown here is derived from an EMBL/GenBank/DDBJ whole genome shotgun (WGS) entry which is preliminary data.</text>
</comment>
<name>A0A9Q1CVJ6_CONCO</name>
<keyword evidence="3" id="KW-1185">Reference proteome</keyword>
<evidence type="ECO:0000256" key="1">
    <source>
        <dbReference type="SAM" id="MobiDB-lite"/>
    </source>
</evidence>
<dbReference type="Proteomes" id="UP001152803">
    <property type="component" value="Unassembled WGS sequence"/>
</dbReference>
<dbReference type="AlphaFoldDB" id="A0A9Q1CVJ6"/>
<dbReference type="EMBL" id="JAFJMO010000019">
    <property type="protein sequence ID" value="KAJ8249911.1"/>
    <property type="molecule type" value="Genomic_DNA"/>
</dbReference>
<accession>A0A9Q1CVJ6</accession>
<gene>
    <name evidence="2" type="ORF">COCON_G00231270</name>
</gene>
<proteinExistence type="predicted"/>
<sequence>MTGSAPRNWLSALTQGGRISSRRGDGDISRCAYELHPKRLPARDTRLPARETRLHASARDCCKKSGNGDITCAVPKSKFNNVSCDRRFGVNVIGTSHIWEKTGRSN</sequence>
<reference evidence="2" key="1">
    <citation type="journal article" date="2023" name="Science">
        <title>Genome structures resolve the early diversification of teleost fishes.</title>
        <authorList>
            <person name="Parey E."/>
            <person name="Louis A."/>
            <person name="Montfort J."/>
            <person name="Bouchez O."/>
            <person name="Roques C."/>
            <person name="Iampietro C."/>
            <person name="Lluch J."/>
            <person name="Castinel A."/>
            <person name="Donnadieu C."/>
            <person name="Desvignes T."/>
            <person name="Floi Bucao C."/>
            <person name="Jouanno E."/>
            <person name="Wen M."/>
            <person name="Mejri S."/>
            <person name="Dirks R."/>
            <person name="Jansen H."/>
            <person name="Henkel C."/>
            <person name="Chen W.J."/>
            <person name="Zahm M."/>
            <person name="Cabau C."/>
            <person name="Klopp C."/>
            <person name="Thompson A.W."/>
            <person name="Robinson-Rechavi M."/>
            <person name="Braasch I."/>
            <person name="Lecointre G."/>
            <person name="Bobe J."/>
            <person name="Postlethwait J.H."/>
            <person name="Berthelot C."/>
            <person name="Roest Crollius H."/>
            <person name="Guiguen Y."/>
        </authorList>
    </citation>
    <scope>NUCLEOTIDE SEQUENCE</scope>
    <source>
        <strain evidence="2">Concon-B</strain>
    </source>
</reference>
<feature type="region of interest" description="Disordered" evidence="1">
    <location>
        <begin position="1"/>
        <end position="25"/>
    </location>
</feature>
<evidence type="ECO:0000313" key="3">
    <source>
        <dbReference type="Proteomes" id="UP001152803"/>
    </source>
</evidence>
<evidence type="ECO:0000313" key="2">
    <source>
        <dbReference type="EMBL" id="KAJ8249911.1"/>
    </source>
</evidence>